<dbReference type="InterPro" id="IPR052473">
    <property type="entry name" value="mtLSU_mL53"/>
</dbReference>
<comment type="subcellular location">
    <subcellularLocation>
        <location evidence="1">Mitochondrion</location>
    </subcellularLocation>
</comment>
<evidence type="ECO:0000256" key="3">
    <source>
        <dbReference type="ARBA" id="ARBA00022946"/>
    </source>
</evidence>
<keyword evidence="6" id="KW-0687">Ribonucleoprotein</keyword>
<protein>
    <recommendedName>
        <fullName evidence="7">Large ribosomal subunit protein mL53</fullName>
    </recommendedName>
    <alternativeName>
        <fullName evidence="8">39S ribosomal protein L53, mitochondrial</fullName>
    </alternativeName>
</protein>
<evidence type="ECO:0000313" key="10">
    <source>
        <dbReference type="Proteomes" id="UP001445076"/>
    </source>
</evidence>
<evidence type="ECO:0000313" key="9">
    <source>
        <dbReference type="EMBL" id="KAK8744395.1"/>
    </source>
</evidence>
<sequence length="141" mass="15808">FNMALPYIHVGAFTRSAGLYSALGKQSQLLNLKPVKKITFTFDPLSENGVVVRNLLNYFYLERVRETNLNCVLKTKIVSTRADPTVEVDLVDGKTLLYQAKHLQPLEVLHSFNALVSSQVKAEAASEDLPKGKLAKFQMKR</sequence>
<dbReference type="PANTHER" id="PTHR33618:SF1">
    <property type="entry name" value="LARGE RIBOSOMAL SUBUNIT PROTEIN ML53"/>
    <property type="match status" value="1"/>
</dbReference>
<dbReference type="InterPro" id="IPR019716">
    <property type="entry name" value="Ribosomal_mL53"/>
</dbReference>
<evidence type="ECO:0000256" key="7">
    <source>
        <dbReference type="ARBA" id="ARBA00035180"/>
    </source>
</evidence>
<organism evidence="9 10">
    <name type="scientific">Cherax quadricarinatus</name>
    <name type="common">Australian red claw crayfish</name>
    <dbReference type="NCBI Taxonomy" id="27406"/>
    <lineage>
        <taxon>Eukaryota</taxon>
        <taxon>Metazoa</taxon>
        <taxon>Ecdysozoa</taxon>
        <taxon>Arthropoda</taxon>
        <taxon>Crustacea</taxon>
        <taxon>Multicrustacea</taxon>
        <taxon>Malacostraca</taxon>
        <taxon>Eumalacostraca</taxon>
        <taxon>Eucarida</taxon>
        <taxon>Decapoda</taxon>
        <taxon>Pleocyemata</taxon>
        <taxon>Astacidea</taxon>
        <taxon>Parastacoidea</taxon>
        <taxon>Parastacidae</taxon>
        <taxon>Cherax</taxon>
    </lineage>
</organism>
<evidence type="ECO:0000256" key="8">
    <source>
        <dbReference type="ARBA" id="ARBA00042721"/>
    </source>
</evidence>
<proteinExistence type="inferred from homology"/>
<dbReference type="EMBL" id="JARKIK010000022">
    <property type="protein sequence ID" value="KAK8744395.1"/>
    <property type="molecule type" value="Genomic_DNA"/>
</dbReference>
<feature type="non-terminal residue" evidence="9">
    <location>
        <position position="1"/>
    </location>
</feature>
<evidence type="ECO:0000256" key="5">
    <source>
        <dbReference type="ARBA" id="ARBA00023128"/>
    </source>
</evidence>
<evidence type="ECO:0000256" key="4">
    <source>
        <dbReference type="ARBA" id="ARBA00022980"/>
    </source>
</evidence>
<dbReference type="Gene3D" id="3.40.30.10">
    <property type="entry name" value="Glutaredoxin"/>
    <property type="match status" value="1"/>
</dbReference>
<evidence type="ECO:0000256" key="1">
    <source>
        <dbReference type="ARBA" id="ARBA00004173"/>
    </source>
</evidence>
<reference evidence="9 10" key="1">
    <citation type="journal article" date="2024" name="BMC Genomics">
        <title>Genome assembly of redclaw crayfish (Cherax quadricarinatus) provides insights into its immune adaptation and hypoxia tolerance.</title>
        <authorList>
            <person name="Liu Z."/>
            <person name="Zheng J."/>
            <person name="Li H."/>
            <person name="Fang K."/>
            <person name="Wang S."/>
            <person name="He J."/>
            <person name="Zhou D."/>
            <person name="Weng S."/>
            <person name="Chi M."/>
            <person name="Gu Z."/>
            <person name="He J."/>
            <person name="Li F."/>
            <person name="Wang M."/>
        </authorList>
    </citation>
    <scope>NUCLEOTIDE SEQUENCE [LARGE SCALE GENOMIC DNA]</scope>
    <source>
        <strain evidence="9">ZL_2023a</strain>
    </source>
</reference>
<dbReference type="Proteomes" id="UP001445076">
    <property type="component" value="Unassembled WGS sequence"/>
</dbReference>
<keyword evidence="3" id="KW-0809">Transit peptide</keyword>
<dbReference type="AlphaFoldDB" id="A0AAW0XN82"/>
<gene>
    <name evidence="9" type="ORF">OTU49_000771</name>
</gene>
<comment type="similarity">
    <text evidence="2">Belongs to the mitochondrion-specific ribosomal protein mL53 family.</text>
</comment>
<comment type="caution">
    <text evidence="9">The sequence shown here is derived from an EMBL/GenBank/DDBJ whole genome shotgun (WGS) entry which is preliminary data.</text>
</comment>
<dbReference type="PANTHER" id="PTHR33618">
    <property type="entry name" value="39S RIBOSOMAL PROTEIN L53, MITOCHONDRIAL"/>
    <property type="match status" value="1"/>
</dbReference>
<accession>A0AAW0XN82</accession>
<evidence type="ECO:0000256" key="2">
    <source>
        <dbReference type="ARBA" id="ARBA00005557"/>
    </source>
</evidence>
<keyword evidence="10" id="KW-1185">Reference proteome</keyword>
<evidence type="ECO:0000256" key="6">
    <source>
        <dbReference type="ARBA" id="ARBA00023274"/>
    </source>
</evidence>
<dbReference type="GO" id="GO:0005762">
    <property type="term" value="C:mitochondrial large ribosomal subunit"/>
    <property type="evidence" value="ECO:0007669"/>
    <property type="project" value="TreeGrafter"/>
</dbReference>
<name>A0AAW0XN82_CHEQU</name>
<keyword evidence="4" id="KW-0689">Ribosomal protein</keyword>
<dbReference type="Pfam" id="PF10780">
    <property type="entry name" value="MRP_L53"/>
    <property type="match status" value="1"/>
</dbReference>
<keyword evidence="5" id="KW-0496">Mitochondrion</keyword>